<dbReference type="Proteomes" id="UP001232148">
    <property type="component" value="Unassembled WGS sequence"/>
</dbReference>
<protein>
    <recommendedName>
        <fullName evidence="1">BTB domain-containing protein</fullName>
    </recommendedName>
</protein>
<gene>
    <name evidence="2" type="ORF">LX32DRAFT_3293</name>
</gene>
<dbReference type="InterPro" id="IPR011333">
    <property type="entry name" value="SKP1/BTB/POZ_sf"/>
</dbReference>
<keyword evidence="3" id="KW-1185">Reference proteome</keyword>
<evidence type="ECO:0000313" key="3">
    <source>
        <dbReference type="Proteomes" id="UP001232148"/>
    </source>
</evidence>
<dbReference type="PROSITE" id="PS50097">
    <property type="entry name" value="BTB"/>
    <property type="match status" value="1"/>
</dbReference>
<dbReference type="EMBL" id="MU842808">
    <property type="protein sequence ID" value="KAK2035638.1"/>
    <property type="molecule type" value="Genomic_DNA"/>
</dbReference>
<evidence type="ECO:0000313" key="2">
    <source>
        <dbReference type="EMBL" id="KAK2035638.1"/>
    </source>
</evidence>
<dbReference type="SUPFAM" id="SSF54695">
    <property type="entry name" value="POZ domain"/>
    <property type="match status" value="1"/>
</dbReference>
<feature type="domain" description="BTB" evidence="1">
    <location>
        <begin position="25"/>
        <end position="93"/>
    </location>
</feature>
<reference evidence="2" key="1">
    <citation type="submission" date="2021-06" db="EMBL/GenBank/DDBJ databases">
        <title>Comparative genomics, transcriptomics and evolutionary studies reveal genomic signatures of adaptation to plant cell wall in hemibiotrophic fungi.</title>
        <authorList>
            <consortium name="DOE Joint Genome Institute"/>
            <person name="Baroncelli R."/>
            <person name="Diaz J.F."/>
            <person name="Benocci T."/>
            <person name="Peng M."/>
            <person name="Battaglia E."/>
            <person name="Haridas S."/>
            <person name="Andreopoulos W."/>
            <person name="Labutti K."/>
            <person name="Pangilinan J."/>
            <person name="Floch G.L."/>
            <person name="Makela M.R."/>
            <person name="Henrissat B."/>
            <person name="Grigoriev I.V."/>
            <person name="Crouch J.A."/>
            <person name="De Vries R.P."/>
            <person name="Sukno S.A."/>
            <person name="Thon M.R."/>
        </authorList>
    </citation>
    <scope>NUCLEOTIDE SEQUENCE</scope>
    <source>
        <strain evidence="2">MAFF235873</strain>
    </source>
</reference>
<sequence length="220" mass="25191">METPTSIVSRFGGNDHALIESGLLADYEVECDGKTWRLHKVILCSRSSFFKKLILDYPSQVKTGNHVAILDFNAQQMGLVISYIYAGNIQFNCMVQKGERLQTAIQLLILDAYFDVDNLYEDVNNHLYDYMIPQILISARLGDLSVDLKDWVAAGRLVYSGFSKARDKIKEDFLKITFDFPDLRKQILKSPEFKELCLKYRDFSSDSMLKLLKDGIIVPQ</sequence>
<name>A0AAD9MAN6_9PEZI</name>
<dbReference type="SMART" id="SM00225">
    <property type="entry name" value="BTB"/>
    <property type="match status" value="1"/>
</dbReference>
<dbReference type="Gene3D" id="3.30.710.10">
    <property type="entry name" value="Potassium Channel Kv1.1, Chain A"/>
    <property type="match status" value="1"/>
</dbReference>
<dbReference type="CDD" id="cd18186">
    <property type="entry name" value="BTB_POZ_ZBTB_KLHL-like"/>
    <property type="match status" value="1"/>
</dbReference>
<evidence type="ECO:0000259" key="1">
    <source>
        <dbReference type="PROSITE" id="PS50097"/>
    </source>
</evidence>
<dbReference type="Pfam" id="PF00651">
    <property type="entry name" value="BTB"/>
    <property type="match status" value="1"/>
</dbReference>
<proteinExistence type="predicted"/>
<dbReference type="AlphaFoldDB" id="A0AAD9MAN6"/>
<accession>A0AAD9MAN6</accession>
<organism evidence="2 3">
    <name type="scientific">Colletotrichum zoysiae</name>
    <dbReference type="NCBI Taxonomy" id="1216348"/>
    <lineage>
        <taxon>Eukaryota</taxon>
        <taxon>Fungi</taxon>
        <taxon>Dikarya</taxon>
        <taxon>Ascomycota</taxon>
        <taxon>Pezizomycotina</taxon>
        <taxon>Sordariomycetes</taxon>
        <taxon>Hypocreomycetidae</taxon>
        <taxon>Glomerellales</taxon>
        <taxon>Glomerellaceae</taxon>
        <taxon>Colletotrichum</taxon>
        <taxon>Colletotrichum graminicola species complex</taxon>
    </lineage>
</organism>
<dbReference type="InterPro" id="IPR000210">
    <property type="entry name" value="BTB/POZ_dom"/>
</dbReference>
<comment type="caution">
    <text evidence="2">The sequence shown here is derived from an EMBL/GenBank/DDBJ whole genome shotgun (WGS) entry which is preliminary data.</text>
</comment>